<accession>A0ABD4LLL6</accession>
<reference evidence="1 2" key="1">
    <citation type="submission" date="2020-12" db="EMBL/GenBank/DDBJ databases">
        <title>Genome assembly for a thermostable protease producing Bacillus cereus MAKP1 strain isolated from chicken gut.</title>
        <authorList>
            <person name="Malaviya A."/>
        </authorList>
    </citation>
    <scope>NUCLEOTIDE SEQUENCE [LARGE SCALE GENOMIC DNA]</scope>
    <source>
        <strain evidence="1 2">MAKP1</strain>
    </source>
</reference>
<organism evidence="1 2">
    <name type="scientific">Bacillus cereus</name>
    <dbReference type="NCBI Taxonomy" id="1396"/>
    <lineage>
        <taxon>Bacteria</taxon>
        <taxon>Bacillati</taxon>
        <taxon>Bacillota</taxon>
        <taxon>Bacilli</taxon>
        <taxon>Bacillales</taxon>
        <taxon>Bacillaceae</taxon>
        <taxon>Bacillus</taxon>
        <taxon>Bacillus cereus group</taxon>
    </lineage>
</organism>
<dbReference type="AlphaFoldDB" id="A0ABD4LLL6"/>
<sequence>MASLPNESEGMGKVVAIMTTKSEYGEVTRNIYERQAENFINPLREGVEESYIAGIHVTTTIKFVN</sequence>
<evidence type="ECO:0000313" key="2">
    <source>
        <dbReference type="Proteomes" id="UP000613452"/>
    </source>
</evidence>
<evidence type="ECO:0000313" key="1">
    <source>
        <dbReference type="EMBL" id="MBK1611689.1"/>
    </source>
</evidence>
<protein>
    <submittedName>
        <fullName evidence="1">Uncharacterized protein</fullName>
    </submittedName>
</protein>
<proteinExistence type="predicted"/>
<comment type="caution">
    <text evidence="1">The sequence shown here is derived from an EMBL/GenBank/DDBJ whole genome shotgun (WGS) entry which is preliminary data.</text>
</comment>
<gene>
    <name evidence="1" type="ORF">JCR31_28005</name>
</gene>
<dbReference type="RefSeq" id="WP_200152530.1">
    <property type="nucleotide sequence ID" value="NZ_JAEFBZ010000007.1"/>
</dbReference>
<name>A0ABD4LLL6_BACCE</name>
<dbReference type="Proteomes" id="UP000613452">
    <property type="component" value="Unassembled WGS sequence"/>
</dbReference>
<dbReference type="EMBL" id="JAEFBZ010000007">
    <property type="protein sequence ID" value="MBK1611689.1"/>
    <property type="molecule type" value="Genomic_DNA"/>
</dbReference>